<gene>
    <name evidence="2" type="ORF">EV186_102138</name>
</gene>
<dbReference type="AlphaFoldDB" id="A0A4R6SFL1"/>
<dbReference type="RefSeq" id="WP_133849014.1">
    <property type="nucleotide sequence ID" value="NZ_SNXZ01000002.1"/>
</dbReference>
<feature type="signal peptide" evidence="1">
    <location>
        <begin position="1"/>
        <end position="27"/>
    </location>
</feature>
<keyword evidence="1" id="KW-0732">Signal</keyword>
<evidence type="ECO:0000313" key="2">
    <source>
        <dbReference type="EMBL" id="TDQ00277.1"/>
    </source>
</evidence>
<proteinExistence type="predicted"/>
<evidence type="ECO:0000313" key="3">
    <source>
        <dbReference type="Proteomes" id="UP000295444"/>
    </source>
</evidence>
<dbReference type="Proteomes" id="UP000295444">
    <property type="component" value="Unassembled WGS sequence"/>
</dbReference>
<accession>A0A4R6SFL1</accession>
<reference evidence="2 3" key="1">
    <citation type="submission" date="2019-03" db="EMBL/GenBank/DDBJ databases">
        <title>Genomic Encyclopedia of Type Strains, Phase IV (KMG-IV): sequencing the most valuable type-strain genomes for metagenomic binning, comparative biology and taxonomic classification.</title>
        <authorList>
            <person name="Goeker M."/>
        </authorList>
    </citation>
    <scope>NUCLEOTIDE SEQUENCE [LARGE SCALE GENOMIC DNA]</scope>
    <source>
        <strain evidence="2 3">DSM 45361</strain>
    </source>
</reference>
<organism evidence="2 3">
    <name type="scientific">Labedaea rhizosphaerae</name>
    <dbReference type="NCBI Taxonomy" id="598644"/>
    <lineage>
        <taxon>Bacteria</taxon>
        <taxon>Bacillati</taxon>
        <taxon>Actinomycetota</taxon>
        <taxon>Actinomycetes</taxon>
        <taxon>Pseudonocardiales</taxon>
        <taxon>Pseudonocardiaceae</taxon>
        <taxon>Labedaea</taxon>
    </lineage>
</organism>
<feature type="chain" id="PRO_5039474217" description="DUF4878 domain-containing protein" evidence="1">
    <location>
        <begin position="28"/>
        <end position="139"/>
    </location>
</feature>
<evidence type="ECO:0008006" key="4">
    <source>
        <dbReference type="Google" id="ProtNLM"/>
    </source>
</evidence>
<comment type="caution">
    <text evidence="2">The sequence shown here is derived from an EMBL/GenBank/DDBJ whole genome shotgun (WGS) entry which is preliminary data.</text>
</comment>
<dbReference type="OrthoDB" id="3694352at2"/>
<sequence length="139" mass="14914">MTALNLRTRRIAAACVVAAAIGLEVWALQGPGDTPADAVRSYFQAALAKDCPTAFDLLTEPIRGTYGTVDQLCDRARADKLVAFQLGDEQAAGTTATVTVTLVRPNLTLTDRVHLTTVDGTWRISSFEVVQSEHGHGHH</sequence>
<dbReference type="EMBL" id="SNXZ01000002">
    <property type="protein sequence ID" value="TDQ00277.1"/>
    <property type="molecule type" value="Genomic_DNA"/>
</dbReference>
<protein>
    <recommendedName>
        <fullName evidence="4">DUF4878 domain-containing protein</fullName>
    </recommendedName>
</protein>
<evidence type="ECO:0000256" key="1">
    <source>
        <dbReference type="SAM" id="SignalP"/>
    </source>
</evidence>
<keyword evidence="3" id="KW-1185">Reference proteome</keyword>
<name>A0A4R6SFL1_LABRH</name>